<comment type="caution">
    <text evidence="1">The sequence shown here is derived from an EMBL/GenBank/DDBJ whole genome shotgun (WGS) entry which is preliminary data.</text>
</comment>
<reference evidence="1" key="2">
    <citation type="submission" date="2021-10" db="EMBL/GenBank/DDBJ databases">
        <title>Phylogenomics reveals ancestral predisposition of the termite-cultivated fungus Termitomyces towards a domesticated lifestyle.</title>
        <authorList>
            <person name="Auxier B."/>
            <person name="Grum-Grzhimaylo A."/>
            <person name="Cardenas M.E."/>
            <person name="Lodge J.D."/>
            <person name="Laessoe T."/>
            <person name="Pedersen O."/>
            <person name="Smith M.E."/>
            <person name="Kuyper T.W."/>
            <person name="Franco-Molano E.A."/>
            <person name="Baroni T.J."/>
            <person name="Aanen D.K."/>
        </authorList>
    </citation>
    <scope>NUCLEOTIDE SEQUENCE</scope>
    <source>
        <strain evidence="1">D49</strain>
    </source>
</reference>
<sequence>MTHGGEVPMQVRPLFLRDILHPSPPLKAPSSLKHLESPFFYSLLLYQLPVTTTMSMEEDPEIKRMAQISMKIREALRKALPAPPEQFFTVMVPGKVLDIEDFTTGFDRNGAAESIVLPLKTQLKQAILCDDMPALAPIQLGPTGKSVSHSYDAAISKLIPAGTTVGVDITEGKKLSDEEERYSKAMKWLTFKDLDNGNQTRVELYTKKQTAYTKCVEAKTKAFNEALQKAMADPRHGGSIPKATEAYNVWVSENARTYRNLMQAAYMDWVVNGLKEEVEYWFSIVDRDSSMARVEASKETMRAAVVEDMDGSGTYPTVRLTPENWAVLTKNKMMAGPQGRTAEWYTWEITRLEKMNSMLLGLKGKSKRNKAPVPVADNKALDSAMSDFLTKREAYYRTEGSATATPEAKKTAYRAYTDAQNKLNDEQAKKDKDNVAAGILLQQNAQDDLYDNLTGDSSLNAQIISQNEKLIKDYTAERNKLVSGSGDLQKQTSSTLDKLATDAGVPAPLPEPKAKQENEAPDFFTSISVEVSSASSSESQSSSASSFAFGASVNYGLFKASASGEHTSSASEAQKEMAKSAVKISFDCMRVDIARSWLRAELFYDADLKVGDKDKISPGFGRLNELLEGKFRDEKEKKKAEEDLESYSQFPMYPTAFLLATNIVLEISGETSKIQSHFKSQSTSGKVSASYGPFVSATASGSKSSSSSATSSEATATGCRITIRAPQIIGWISQMVPALPRLNQKETKA</sequence>
<evidence type="ECO:0000313" key="2">
    <source>
        <dbReference type="Proteomes" id="UP000717328"/>
    </source>
</evidence>
<dbReference type="OrthoDB" id="3261350at2759"/>
<dbReference type="AlphaFoldDB" id="A0A9P7FPQ8"/>
<protein>
    <submittedName>
        <fullName evidence="1">Uncharacterized protein</fullName>
    </submittedName>
</protein>
<dbReference type="EMBL" id="JABCKI010006360">
    <property type="protein sequence ID" value="KAG5634551.1"/>
    <property type="molecule type" value="Genomic_DNA"/>
</dbReference>
<dbReference type="Proteomes" id="UP000717328">
    <property type="component" value="Unassembled WGS sequence"/>
</dbReference>
<organism evidence="1 2">
    <name type="scientific">Sphagnurus paluster</name>
    <dbReference type="NCBI Taxonomy" id="117069"/>
    <lineage>
        <taxon>Eukaryota</taxon>
        <taxon>Fungi</taxon>
        <taxon>Dikarya</taxon>
        <taxon>Basidiomycota</taxon>
        <taxon>Agaricomycotina</taxon>
        <taxon>Agaricomycetes</taxon>
        <taxon>Agaricomycetidae</taxon>
        <taxon>Agaricales</taxon>
        <taxon>Tricholomatineae</taxon>
        <taxon>Lyophyllaceae</taxon>
        <taxon>Sphagnurus</taxon>
    </lineage>
</organism>
<keyword evidence="2" id="KW-1185">Reference proteome</keyword>
<reference evidence="1" key="1">
    <citation type="submission" date="2021-02" db="EMBL/GenBank/DDBJ databases">
        <authorList>
            <person name="Nieuwenhuis M."/>
            <person name="Van De Peppel L.J.J."/>
        </authorList>
    </citation>
    <scope>NUCLEOTIDE SEQUENCE</scope>
    <source>
        <strain evidence="1">D49</strain>
    </source>
</reference>
<name>A0A9P7FPQ8_9AGAR</name>
<accession>A0A9P7FPQ8</accession>
<proteinExistence type="predicted"/>
<evidence type="ECO:0000313" key="1">
    <source>
        <dbReference type="EMBL" id="KAG5634551.1"/>
    </source>
</evidence>
<gene>
    <name evidence="1" type="ORF">H0H81_001551</name>
</gene>